<reference evidence="2" key="1">
    <citation type="submission" date="2018-02" db="EMBL/GenBank/DDBJ databases">
        <title>Rhizophora mucronata_Transcriptome.</title>
        <authorList>
            <person name="Meera S.P."/>
            <person name="Sreeshan A."/>
            <person name="Augustine A."/>
        </authorList>
    </citation>
    <scope>NUCLEOTIDE SEQUENCE</scope>
    <source>
        <tissue evidence="2">Leaf</tissue>
    </source>
</reference>
<dbReference type="EMBL" id="GGEC01085801">
    <property type="protein sequence ID" value="MBX66285.1"/>
    <property type="molecule type" value="Transcribed_RNA"/>
</dbReference>
<organism evidence="2">
    <name type="scientific">Rhizophora mucronata</name>
    <name type="common">Asiatic mangrove</name>
    <dbReference type="NCBI Taxonomy" id="61149"/>
    <lineage>
        <taxon>Eukaryota</taxon>
        <taxon>Viridiplantae</taxon>
        <taxon>Streptophyta</taxon>
        <taxon>Embryophyta</taxon>
        <taxon>Tracheophyta</taxon>
        <taxon>Spermatophyta</taxon>
        <taxon>Magnoliopsida</taxon>
        <taxon>eudicotyledons</taxon>
        <taxon>Gunneridae</taxon>
        <taxon>Pentapetalae</taxon>
        <taxon>rosids</taxon>
        <taxon>fabids</taxon>
        <taxon>Malpighiales</taxon>
        <taxon>Rhizophoraceae</taxon>
        <taxon>Rhizophora</taxon>
    </lineage>
</organism>
<name>A0A2P2QHA9_RHIMU</name>
<sequence length="46" mass="5431">MWVSILFITDMLYGCFFESSSCFASQFQPTAPHFPFYIVWVVDERS</sequence>
<keyword evidence="1" id="KW-0732">Signal</keyword>
<proteinExistence type="predicted"/>
<evidence type="ECO:0000256" key="1">
    <source>
        <dbReference type="SAM" id="SignalP"/>
    </source>
</evidence>
<evidence type="ECO:0000313" key="2">
    <source>
        <dbReference type="EMBL" id="MBX66285.1"/>
    </source>
</evidence>
<feature type="chain" id="PRO_5015130172" evidence="1">
    <location>
        <begin position="18"/>
        <end position="46"/>
    </location>
</feature>
<dbReference type="AlphaFoldDB" id="A0A2P2QHA9"/>
<accession>A0A2P2QHA9</accession>
<feature type="signal peptide" evidence="1">
    <location>
        <begin position="1"/>
        <end position="17"/>
    </location>
</feature>
<protein>
    <submittedName>
        <fullName evidence="2">Uncharacterized protein</fullName>
    </submittedName>
</protein>